<protein>
    <submittedName>
        <fullName evidence="3">YdcF family protein</fullName>
    </submittedName>
</protein>
<keyword evidence="1" id="KW-0812">Transmembrane</keyword>
<dbReference type="InterPro" id="IPR051599">
    <property type="entry name" value="Cell_Envelope_Assoc"/>
</dbReference>
<keyword evidence="1" id="KW-0472">Membrane</keyword>
<keyword evidence="1" id="KW-1133">Transmembrane helix</keyword>
<organism evidence="3 4">
    <name type="scientific">Pseudaquabacterium rugosum</name>
    <dbReference type="NCBI Taxonomy" id="2984194"/>
    <lineage>
        <taxon>Bacteria</taxon>
        <taxon>Pseudomonadati</taxon>
        <taxon>Pseudomonadota</taxon>
        <taxon>Betaproteobacteria</taxon>
        <taxon>Burkholderiales</taxon>
        <taxon>Sphaerotilaceae</taxon>
        <taxon>Pseudaquabacterium</taxon>
    </lineage>
</organism>
<proteinExistence type="predicted"/>
<feature type="transmembrane region" description="Helical" evidence="1">
    <location>
        <begin position="18"/>
        <end position="38"/>
    </location>
</feature>
<feature type="transmembrane region" description="Helical" evidence="1">
    <location>
        <begin position="58"/>
        <end position="80"/>
    </location>
</feature>
<dbReference type="Proteomes" id="UP001368500">
    <property type="component" value="Unassembled WGS sequence"/>
</dbReference>
<reference evidence="3 4" key="1">
    <citation type="submission" date="2024-04" db="EMBL/GenBank/DDBJ databases">
        <title>Novel species of the genus Ideonella isolated from streams.</title>
        <authorList>
            <person name="Lu H."/>
        </authorList>
    </citation>
    <scope>NUCLEOTIDE SEQUENCE [LARGE SCALE GENOMIC DNA]</scope>
    <source>
        <strain evidence="3 4">BYS139W</strain>
    </source>
</reference>
<dbReference type="RefSeq" id="WP_341375215.1">
    <property type="nucleotide sequence ID" value="NZ_JBBUTF010000014.1"/>
</dbReference>
<evidence type="ECO:0000259" key="2">
    <source>
        <dbReference type="Pfam" id="PF02698"/>
    </source>
</evidence>
<dbReference type="Gene3D" id="3.40.50.620">
    <property type="entry name" value="HUPs"/>
    <property type="match status" value="1"/>
</dbReference>
<comment type="caution">
    <text evidence="3">The sequence shown here is derived from an EMBL/GenBank/DDBJ whole genome shotgun (WGS) entry which is preliminary data.</text>
</comment>
<dbReference type="CDD" id="cd06259">
    <property type="entry name" value="YdcF-like"/>
    <property type="match status" value="1"/>
</dbReference>
<evidence type="ECO:0000256" key="1">
    <source>
        <dbReference type="SAM" id="Phobius"/>
    </source>
</evidence>
<keyword evidence="4" id="KW-1185">Reference proteome</keyword>
<dbReference type="EMBL" id="JBBUTF010000014">
    <property type="protein sequence ID" value="MEK8027436.1"/>
    <property type="molecule type" value="Genomic_DNA"/>
</dbReference>
<sequence length="281" mass="30837">MTLNDLVSWLDIGRIKGVIGALLLPPGGLLLTGILLTLSMQRRVPASEARQARPLYRVAPWLLLAMAWTLCTPGAGRWLVRTLTEPPPALAPPLHGALRDAPATAIVVLGGGARNHVPEVQGMDLKPLTAERLRHGIWLARQTRLPILFSGGTGFDDAAAGPNESQAADRVARESYDWPLRWLEGRSRDTRENATYSLEILRAQGIHRVLLVTHAFHQQRAIANFRRAAQEAGWALQIVPVPIGLQPPSDGPTLNDLLPHWEGLQQSYFALHEWLGRRAGA</sequence>
<dbReference type="PANTHER" id="PTHR30336:SF4">
    <property type="entry name" value="ENVELOPE BIOGENESIS FACTOR ELYC"/>
    <property type="match status" value="1"/>
</dbReference>
<evidence type="ECO:0000313" key="3">
    <source>
        <dbReference type="EMBL" id="MEK8027436.1"/>
    </source>
</evidence>
<accession>A0ABU9BCP0</accession>
<name>A0ABU9BCP0_9BURK</name>
<feature type="domain" description="DUF218" evidence="2">
    <location>
        <begin position="105"/>
        <end position="276"/>
    </location>
</feature>
<dbReference type="PANTHER" id="PTHR30336">
    <property type="entry name" value="INNER MEMBRANE PROTEIN, PROBABLE PERMEASE"/>
    <property type="match status" value="1"/>
</dbReference>
<dbReference type="InterPro" id="IPR014729">
    <property type="entry name" value="Rossmann-like_a/b/a_fold"/>
</dbReference>
<evidence type="ECO:0000313" key="4">
    <source>
        <dbReference type="Proteomes" id="UP001368500"/>
    </source>
</evidence>
<gene>
    <name evidence="3" type="ORF">AACH11_15845</name>
</gene>
<dbReference type="Pfam" id="PF02698">
    <property type="entry name" value="DUF218"/>
    <property type="match status" value="1"/>
</dbReference>
<dbReference type="InterPro" id="IPR003848">
    <property type="entry name" value="DUF218"/>
</dbReference>